<dbReference type="OrthoDB" id="3671213at2"/>
<dbReference type="AlphaFoldDB" id="A0A3M2JTY1"/>
<dbReference type="InterPro" id="IPR034660">
    <property type="entry name" value="DinB/YfiT-like"/>
</dbReference>
<dbReference type="GO" id="GO:0005886">
    <property type="term" value="C:plasma membrane"/>
    <property type="evidence" value="ECO:0007669"/>
    <property type="project" value="TreeGrafter"/>
</dbReference>
<dbReference type="InterPro" id="IPR024344">
    <property type="entry name" value="MDMPI_metal-binding"/>
</dbReference>
<evidence type="ECO:0000259" key="2">
    <source>
        <dbReference type="Pfam" id="PF11716"/>
    </source>
</evidence>
<dbReference type="Pfam" id="PF07398">
    <property type="entry name" value="MDMPI_C"/>
    <property type="match status" value="1"/>
</dbReference>
<dbReference type="PANTHER" id="PTHR40758:SF1">
    <property type="entry name" value="CONSERVED PROTEIN"/>
    <property type="match status" value="1"/>
</dbReference>
<dbReference type="NCBIfam" id="TIGR03083">
    <property type="entry name" value="maleylpyruvate isomerase family mycothiol-dependent enzyme"/>
    <property type="match status" value="1"/>
</dbReference>
<keyword evidence="3" id="KW-0413">Isomerase</keyword>
<keyword evidence="4" id="KW-1185">Reference proteome</keyword>
<evidence type="ECO:0000313" key="4">
    <source>
        <dbReference type="Proteomes" id="UP000269289"/>
    </source>
</evidence>
<dbReference type="InterPro" id="IPR017517">
    <property type="entry name" value="Maleyloyr_isom"/>
</dbReference>
<dbReference type="InterPro" id="IPR010872">
    <property type="entry name" value="MDMPI_C-term_domain"/>
</dbReference>
<dbReference type="GO" id="GO:0046872">
    <property type="term" value="F:metal ion binding"/>
    <property type="evidence" value="ECO:0007669"/>
    <property type="project" value="InterPro"/>
</dbReference>
<dbReference type="SUPFAM" id="SSF109854">
    <property type="entry name" value="DinB/YfiT-like putative metalloenzymes"/>
    <property type="match status" value="1"/>
</dbReference>
<dbReference type="Gene3D" id="1.20.120.450">
    <property type="entry name" value="dinb family like domain"/>
    <property type="match status" value="1"/>
</dbReference>
<sequence>MPAPRTRADATLDALARAQEAFATLLDAADPDAPVPACGIWTVTDLALHLGGVHTWAAGMARGTDDGGDDRTGPREPAALRATYRAQAADLLATLRALPADAPGLTLNGPGPASFWHRRQLHETLVHLHDLADATGVPHPVTDPTPWADAVDEVVTVLAPRQVRLGRATPWVAPVRLTATDLPCAWTLASPGRPVADEDAVAATVTGPAAALALLLWGRTTTADPRLAVSGDAETLADVLGRALTP</sequence>
<keyword evidence="3" id="KW-0670">Pyruvate</keyword>
<dbReference type="RefSeq" id="WP_122147597.1">
    <property type="nucleotide sequence ID" value="NZ_RFFI01000003.1"/>
</dbReference>
<feature type="domain" description="Mycothiol-dependent maleylpyruvate isomerase metal-binding" evidence="2">
    <location>
        <begin position="13"/>
        <end position="132"/>
    </location>
</feature>
<dbReference type="PANTHER" id="PTHR40758">
    <property type="entry name" value="CONSERVED PROTEIN"/>
    <property type="match status" value="1"/>
</dbReference>
<gene>
    <name evidence="3" type="ORF">EBM89_00975</name>
</gene>
<organism evidence="3 4">
    <name type="scientific">Cellulomonas triticagri</name>
    <dbReference type="NCBI Taxonomy" id="2483352"/>
    <lineage>
        <taxon>Bacteria</taxon>
        <taxon>Bacillati</taxon>
        <taxon>Actinomycetota</taxon>
        <taxon>Actinomycetes</taxon>
        <taxon>Micrococcales</taxon>
        <taxon>Cellulomonadaceae</taxon>
        <taxon>Cellulomonas</taxon>
    </lineage>
</organism>
<comment type="caution">
    <text evidence="3">The sequence shown here is derived from an EMBL/GenBank/DDBJ whole genome shotgun (WGS) entry which is preliminary data.</text>
</comment>
<dbReference type="Pfam" id="PF11716">
    <property type="entry name" value="MDMPI_N"/>
    <property type="match status" value="1"/>
</dbReference>
<feature type="domain" description="MDMPI C-terminal" evidence="1">
    <location>
        <begin position="148"/>
        <end position="237"/>
    </location>
</feature>
<proteinExistence type="predicted"/>
<evidence type="ECO:0000313" key="3">
    <source>
        <dbReference type="EMBL" id="RMI14205.1"/>
    </source>
</evidence>
<evidence type="ECO:0000259" key="1">
    <source>
        <dbReference type="Pfam" id="PF07398"/>
    </source>
</evidence>
<accession>A0A3M2JTY1</accession>
<dbReference type="EMBL" id="RFFI01000003">
    <property type="protein sequence ID" value="RMI14205.1"/>
    <property type="molecule type" value="Genomic_DNA"/>
</dbReference>
<dbReference type="Proteomes" id="UP000269289">
    <property type="component" value="Unassembled WGS sequence"/>
</dbReference>
<reference evidence="3 4" key="1">
    <citation type="submission" date="2018-10" db="EMBL/GenBank/DDBJ databases">
        <title>Isolation, diversity and antifungal activity of actinobacteria from wheat.</title>
        <authorList>
            <person name="Han C."/>
        </authorList>
    </citation>
    <scope>NUCLEOTIDE SEQUENCE [LARGE SCALE GENOMIC DNA]</scope>
    <source>
        <strain evidence="3 4">NEAU-YY56</strain>
    </source>
</reference>
<name>A0A3M2JTY1_9CELL</name>
<dbReference type="GO" id="GO:0016853">
    <property type="term" value="F:isomerase activity"/>
    <property type="evidence" value="ECO:0007669"/>
    <property type="project" value="UniProtKB-KW"/>
</dbReference>
<protein>
    <submittedName>
        <fullName evidence="3">Maleylpyruvate isomerase family mycothiol-dependent enzyme</fullName>
    </submittedName>
</protein>